<feature type="compositionally biased region" description="Low complexity" evidence="9">
    <location>
        <begin position="293"/>
        <end position="310"/>
    </location>
</feature>
<comment type="caution">
    <text evidence="11">The sequence shown here is derived from an EMBL/GenBank/DDBJ whole genome shotgun (WGS) entry which is preliminary data.</text>
</comment>
<feature type="region of interest" description="Disordered" evidence="9">
    <location>
        <begin position="666"/>
        <end position="691"/>
    </location>
</feature>
<dbReference type="InterPro" id="IPR015797">
    <property type="entry name" value="NUDIX_hydrolase-like_dom_sf"/>
</dbReference>
<feature type="compositionally biased region" description="Basic and acidic residues" evidence="9">
    <location>
        <begin position="782"/>
        <end position="792"/>
    </location>
</feature>
<keyword evidence="7" id="KW-0694">RNA-binding</keyword>
<feature type="region of interest" description="Disordered" evidence="9">
    <location>
        <begin position="582"/>
        <end position="606"/>
    </location>
</feature>
<feature type="region of interest" description="Disordered" evidence="9">
    <location>
        <begin position="464"/>
        <end position="517"/>
    </location>
</feature>
<dbReference type="GO" id="GO:0030145">
    <property type="term" value="F:manganese ion binding"/>
    <property type="evidence" value="ECO:0007669"/>
    <property type="project" value="InterPro"/>
</dbReference>
<comment type="subcellular location">
    <subcellularLocation>
        <location evidence="2">Cytoplasm</location>
    </subcellularLocation>
</comment>
<keyword evidence="8" id="KW-0464">Manganese</keyword>
<dbReference type="GO" id="GO:0000932">
    <property type="term" value="C:P-body"/>
    <property type="evidence" value="ECO:0007669"/>
    <property type="project" value="TreeGrafter"/>
</dbReference>
<dbReference type="InterPro" id="IPR020084">
    <property type="entry name" value="NUDIX_hydrolase_CS"/>
</dbReference>
<proteinExistence type="inferred from homology"/>
<feature type="compositionally biased region" description="Low complexity" evidence="9">
    <location>
        <begin position="597"/>
        <end position="606"/>
    </location>
</feature>
<evidence type="ECO:0000256" key="6">
    <source>
        <dbReference type="ARBA" id="ARBA00022801"/>
    </source>
</evidence>
<comment type="similarity">
    <text evidence="3">Belongs to the Nudix hydrolase family. DCP2 subfamily.</text>
</comment>
<gene>
    <name evidence="11" type="ORF">BT67DRAFT_446363</name>
</gene>
<name>A0AAN6US51_9PEZI</name>
<dbReference type="InterPro" id="IPR044099">
    <property type="entry name" value="Dcp2_NUDIX"/>
</dbReference>
<keyword evidence="4" id="KW-0963">Cytoplasm</keyword>
<keyword evidence="6" id="KW-0378">Hydrolase</keyword>
<feature type="compositionally biased region" description="Low complexity" evidence="9">
    <location>
        <begin position="720"/>
        <end position="729"/>
    </location>
</feature>
<dbReference type="Gene3D" id="3.90.79.10">
    <property type="entry name" value="Nucleoside Triphosphate Pyrophosphohydrolase"/>
    <property type="match status" value="1"/>
</dbReference>
<dbReference type="Gene3D" id="1.10.10.1050">
    <property type="entry name" value="Dcp2, box A domain"/>
    <property type="match status" value="1"/>
</dbReference>
<dbReference type="PROSITE" id="PS51462">
    <property type="entry name" value="NUDIX"/>
    <property type="match status" value="1"/>
</dbReference>
<evidence type="ECO:0000313" key="12">
    <source>
        <dbReference type="Proteomes" id="UP001304895"/>
    </source>
</evidence>
<dbReference type="CDD" id="cd03672">
    <property type="entry name" value="NUDIX_Dcp2p_Nudt20"/>
    <property type="match status" value="1"/>
</dbReference>
<dbReference type="PANTHER" id="PTHR23114">
    <property type="entry name" value="M7GPPPN-MRNA HYDROLASE"/>
    <property type="match status" value="1"/>
</dbReference>
<sequence length="855" mass="93455">MSLRSFCLRIFQHCPLLASFSVENHMRAFEEFLQYKTRVPVRGAILLNQEMDSTVLVKGWKKGANWSFPRGKINKNEDDLDCAIREVYEETGFDIREAGLVPKDDEVKYIQISMREQQIRLYVFRNIPLATVFEPKTRKEISKVEWYKLSELPAFRKKGNNQDDVAAASNANKFYMVAPFLVPLKKWVVQQKKKDEARAAANNSHMSVQVPAEEPLTEDDIGAQTEPVAAASKGTPAIETIEGATLELQRLLTVQPPTQGLQVSPSTTSNPGKGEALMALLQKKGMEPPPQQPAQQPAQQPPQHQQAHQPGNQNPHTPFDLTYSGAPEPHTPHHHHPTQRLPVHNNQPPPRFPIPPNMAHNVPPGYYKQNRVPAQMLPQVYGRNPFMNPAQQPRTEPVLLHPQPLPPQVQQSILVRGILPTPNPQDITGRGGVNPSGPRRNDAYGPQQHAAKPAQLTGHAMSLLSTFKGGPRDNNETHPSGTTPQDSATTPQGNNQQQPHAASWANQPTTQPSNPIMQYLPHQMAPIALARRSPRSAKPAEAPMPVSKQAPQLAESHRSALLDMFKMTGPKSPLSKEILMKPGRAQEETVSTRKAHAGSPASKASAAADAIGSVSEASGGPVQSNPPINLPYRAVRILSRPKQGEPGKPKGSPSTEAQLHRLQQRLSPLGSPRHEAKNAARSRLPSPRDRTFSHRAEYEAKRSPQLNYAAQAASLPYAHSSQPSQSPSSTHAALPPFNQQQQQQQPANVPPRRKESNPEQRSKLLSLFAAQQPSPPTGSAPDDNKARPREPAVPDQGPRAGTPRSRVASLASPAAGETARTGSAPASRRGSHTPITSADRSFLLSYLESVSGAAR</sequence>
<protein>
    <recommendedName>
        <fullName evidence="10">Nudix hydrolase domain-containing protein</fullName>
    </recommendedName>
</protein>
<feature type="compositionally biased region" description="Basic and acidic residues" evidence="9">
    <location>
        <begin position="752"/>
        <end position="762"/>
    </location>
</feature>
<comment type="cofactor">
    <cofactor evidence="1">
        <name>Mn(2+)</name>
        <dbReference type="ChEBI" id="CHEBI:29035"/>
    </cofactor>
</comment>
<evidence type="ECO:0000256" key="9">
    <source>
        <dbReference type="SAM" id="MobiDB-lite"/>
    </source>
</evidence>
<dbReference type="GO" id="GO:0003723">
    <property type="term" value="F:RNA binding"/>
    <property type="evidence" value="ECO:0007669"/>
    <property type="project" value="UniProtKB-KW"/>
</dbReference>
<dbReference type="InterPro" id="IPR036189">
    <property type="entry name" value="DCP2_BoxA_sf"/>
</dbReference>
<feature type="region of interest" description="Disordered" evidence="9">
    <location>
        <begin position="420"/>
        <end position="452"/>
    </location>
</feature>
<dbReference type="Pfam" id="PF00293">
    <property type="entry name" value="NUDIX"/>
    <property type="match status" value="1"/>
</dbReference>
<keyword evidence="12" id="KW-1185">Reference proteome</keyword>
<organism evidence="11 12">
    <name type="scientific">Trichocladium antarcticum</name>
    <dbReference type="NCBI Taxonomy" id="1450529"/>
    <lineage>
        <taxon>Eukaryota</taxon>
        <taxon>Fungi</taxon>
        <taxon>Dikarya</taxon>
        <taxon>Ascomycota</taxon>
        <taxon>Pezizomycotina</taxon>
        <taxon>Sordariomycetes</taxon>
        <taxon>Sordariomycetidae</taxon>
        <taxon>Sordariales</taxon>
        <taxon>Chaetomiaceae</taxon>
        <taxon>Trichocladium</taxon>
    </lineage>
</organism>
<feature type="domain" description="Nudix hydrolase" evidence="10">
    <location>
        <begin position="37"/>
        <end position="169"/>
    </location>
</feature>
<evidence type="ECO:0000256" key="5">
    <source>
        <dbReference type="ARBA" id="ARBA00022723"/>
    </source>
</evidence>
<feature type="region of interest" description="Disordered" evidence="9">
    <location>
        <begin position="715"/>
        <end position="842"/>
    </location>
</feature>
<dbReference type="FunFam" id="3.90.79.10:FF:000003">
    <property type="entry name" value="M7GpppN-mRNA hydrolase isoform 2"/>
    <property type="match status" value="1"/>
</dbReference>
<accession>A0AAN6US51</accession>
<keyword evidence="5" id="KW-0479">Metal-binding</keyword>
<evidence type="ECO:0000256" key="4">
    <source>
        <dbReference type="ARBA" id="ARBA00022490"/>
    </source>
</evidence>
<feature type="compositionally biased region" description="Pro residues" evidence="9">
    <location>
        <begin position="347"/>
        <end position="356"/>
    </location>
</feature>
<evidence type="ECO:0000259" key="10">
    <source>
        <dbReference type="PROSITE" id="PS51462"/>
    </source>
</evidence>
<dbReference type="SUPFAM" id="SSF140586">
    <property type="entry name" value="Dcp2 domain-like"/>
    <property type="match status" value="1"/>
</dbReference>
<evidence type="ECO:0000256" key="1">
    <source>
        <dbReference type="ARBA" id="ARBA00001936"/>
    </source>
</evidence>
<dbReference type="GO" id="GO:0000184">
    <property type="term" value="P:nuclear-transcribed mRNA catabolic process, nonsense-mediated decay"/>
    <property type="evidence" value="ECO:0007669"/>
    <property type="project" value="InterPro"/>
</dbReference>
<feature type="compositionally biased region" description="Polar residues" evidence="9">
    <location>
        <begin position="477"/>
        <end position="516"/>
    </location>
</feature>
<feature type="region of interest" description="Disordered" evidence="9">
    <location>
        <begin position="285"/>
        <end position="366"/>
    </location>
</feature>
<dbReference type="SUPFAM" id="SSF55811">
    <property type="entry name" value="Nudix"/>
    <property type="match status" value="1"/>
</dbReference>
<reference evidence="11" key="1">
    <citation type="journal article" date="2023" name="Mol. Phylogenet. Evol.">
        <title>Genome-scale phylogeny and comparative genomics of the fungal order Sordariales.</title>
        <authorList>
            <person name="Hensen N."/>
            <person name="Bonometti L."/>
            <person name="Westerberg I."/>
            <person name="Brannstrom I.O."/>
            <person name="Guillou S."/>
            <person name="Cros-Aarteil S."/>
            <person name="Calhoun S."/>
            <person name="Haridas S."/>
            <person name="Kuo A."/>
            <person name="Mondo S."/>
            <person name="Pangilinan J."/>
            <person name="Riley R."/>
            <person name="LaButti K."/>
            <person name="Andreopoulos B."/>
            <person name="Lipzen A."/>
            <person name="Chen C."/>
            <person name="Yan M."/>
            <person name="Daum C."/>
            <person name="Ng V."/>
            <person name="Clum A."/>
            <person name="Steindorff A."/>
            <person name="Ohm R.A."/>
            <person name="Martin F."/>
            <person name="Silar P."/>
            <person name="Natvig D.O."/>
            <person name="Lalanne C."/>
            <person name="Gautier V."/>
            <person name="Ament-Velasquez S.L."/>
            <person name="Kruys A."/>
            <person name="Hutchinson M.I."/>
            <person name="Powell A.J."/>
            <person name="Barry K."/>
            <person name="Miller A.N."/>
            <person name="Grigoriev I.V."/>
            <person name="Debuchy R."/>
            <person name="Gladieux P."/>
            <person name="Hiltunen Thoren M."/>
            <person name="Johannesson H."/>
        </authorList>
    </citation>
    <scope>NUCLEOTIDE SEQUENCE</scope>
    <source>
        <strain evidence="11">CBS 123565</strain>
    </source>
</reference>
<evidence type="ECO:0000256" key="2">
    <source>
        <dbReference type="ARBA" id="ARBA00004496"/>
    </source>
</evidence>
<evidence type="ECO:0000256" key="7">
    <source>
        <dbReference type="ARBA" id="ARBA00022884"/>
    </source>
</evidence>
<dbReference type="PROSITE" id="PS00893">
    <property type="entry name" value="NUDIX_BOX"/>
    <property type="match status" value="1"/>
</dbReference>
<dbReference type="PANTHER" id="PTHR23114:SF17">
    <property type="entry name" value="M7GPPPN-MRNA HYDROLASE"/>
    <property type="match status" value="1"/>
</dbReference>
<feature type="region of interest" description="Disordered" evidence="9">
    <location>
        <begin position="532"/>
        <end position="555"/>
    </location>
</feature>
<dbReference type="AlphaFoldDB" id="A0AAN6US51"/>
<evidence type="ECO:0000313" key="11">
    <source>
        <dbReference type="EMBL" id="KAK4138198.1"/>
    </source>
</evidence>
<dbReference type="GO" id="GO:0000290">
    <property type="term" value="P:deadenylation-dependent decapping of nuclear-transcribed mRNA"/>
    <property type="evidence" value="ECO:0007669"/>
    <property type="project" value="InterPro"/>
</dbReference>
<evidence type="ECO:0000256" key="3">
    <source>
        <dbReference type="ARBA" id="ARBA00005279"/>
    </source>
</evidence>
<dbReference type="Proteomes" id="UP001304895">
    <property type="component" value="Unassembled WGS sequence"/>
</dbReference>
<dbReference type="InterPro" id="IPR000086">
    <property type="entry name" value="NUDIX_hydrolase_dom"/>
</dbReference>
<dbReference type="GO" id="GO:0140933">
    <property type="term" value="F:5'-(N(7)-methylguanosine 5'-triphospho)-[mRNA] hydrolase activity"/>
    <property type="evidence" value="ECO:0007669"/>
    <property type="project" value="InterPro"/>
</dbReference>
<evidence type="ECO:0000256" key="8">
    <source>
        <dbReference type="ARBA" id="ARBA00023211"/>
    </source>
</evidence>
<reference evidence="11" key="2">
    <citation type="submission" date="2023-05" db="EMBL/GenBank/DDBJ databases">
        <authorList>
            <consortium name="Lawrence Berkeley National Laboratory"/>
            <person name="Steindorff A."/>
            <person name="Hensen N."/>
            <person name="Bonometti L."/>
            <person name="Westerberg I."/>
            <person name="Brannstrom I.O."/>
            <person name="Guillou S."/>
            <person name="Cros-Aarteil S."/>
            <person name="Calhoun S."/>
            <person name="Haridas S."/>
            <person name="Kuo A."/>
            <person name="Mondo S."/>
            <person name="Pangilinan J."/>
            <person name="Riley R."/>
            <person name="Labutti K."/>
            <person name="Andreopoulos B."/>
            <person name="Lipzen A."/>
            <person name="Chen C."/>
            <person name="Yanf M."/>
            <person name="Daum C."/>
            <person name="Ng V."/>
            <person name="Clum A."/>
            <person name="Ohm R."/>
            <person name="Martin F."/>
            <person name="Silar P."/>
            <person name="Natvig D."/>
            <person name="Lalanne C."/>
            <person name="Gautier V."/>
            <person name="Ament-Velasquez S.L."/>
            <person name="Kruys A."/>
            <person name="Hutchinson M.I."/>
            <person name="Powell A.J."/>
            <person name="Barry K."/>
            <person name="Miller A.N."/>
            <person name="Grigoriev I.V."/>
            <person name="Debuchy R."/>
            <person name="Gladieux P."/>
            <person name="Thoren M.H."/>
            <person name="Johannesson H."/>
        </authorList>
    </citation>
    <scope>NUCLEOTIDE SEQUENCE</scope>
    <source>
        <strain evidence="11">CBS 123565</strain>
    </source>
</reference>
<dbReference type="EMBL" id="MU853401">
    <property type="protein sequence ID" value="KAK4138198.1"/>
    <property type="molecule type" value="Genomic_DNA"/>
</dbReference>